<dbReference type="InterPro" id="IPR005372">
    <property type="entry name" value="UPF0182"/>
</dbReference>
<gene>
    <name evidence="7" type="ORF">HCN52_11820</name>
</gene>
<feature type="compositionally biased region" description="Gly residues" evidence="6">
    <location>
        <begin position="17"/>
        <end position="28"/>
    </location>
</feature>
<feature type="compositionally biased region" description="Acidic residues" evidence="6">
    <location>
        <begin position="945"/>
        <end position="970"/>
    </location>
</feature>
<feature type="region of interest" description="Disordered" evidence="6">
    <location>
        <begin position="524"/>
        <end position="580"/>
    </location>
</feature>
<comment type="similarity">
    <text evidence="5">Belongs to the UPF0182 family.</text>
</comment>
<feature type="compositionally biased region" description="Gly residues" evidence="6">
    <location>
        <begin position="1"/>
        <end position="11"/>
    </location>
</feature>
<organism evidence="7 8">
    <name type="scientific">Streptomyces bohaiensis</name>
    <dbReference type="NCBI Taxonomy" id="1431344"/>
    <lineage>
        <taxon>Bacteria</taxon>
        <taxon>Bacillati</taxon>
        <taxon>Actinomycetota</taxon>
        <taxon>Actinomycetes</taxon>
        <taxon>Kitasatosporales</taxon>
        <taxon>Streptomycetaceae</taxon>
        <taxon>Streptomyces</taxon>
    </lineage>
</organism>
<keyword evidence="3 5" id="KW-1133">Transmembrane helix</keyword>
<feature type="region of interest" description="Disordered" evidence="6">
    <location>
        <begin position="945"/>
        <end position="1037"/>
    </location>
</feature>
<feature type="transmembrane region" description="Helical" evidence="5">
    <location>
        <begin position="44"/>
        <end position="65"/>
    </location>
</feature>
<evidence type="ECO:0000256" key="6">
    <source>
        <dbReference type="SAM" id="MobiDB-lite"/>
    </source>
</evidence>
<name>A0ABX1C8Z0_9ACTN</name>
<dbReference type="PANTHER" id="PTHR39344:SF1">
    <property type="entry name" value="UPF0182 PROTEIN SLL1060"/>
    <property type="match status" value="1"/>
</dbReference>
<dbReference type="Proteomes" id="UP000727056">
    <property type="component" value="Unassembled WGS sequence"/>
</dbReference>
<dbReference type="HAMAP" id="MF_01600">
    <property type="entry name" value="UPF0182"/>
    <property type="match status" value="1"/>
</dbReference>
<dbReference type="PANTHER" id="PTHR39344">
    <property type="entry name" value="UPF0182 PROTEIN SLL1060"/>
    <property type="match status" value="1"/>
</dbReference>
<feature type="compositionally biased region" description="Acidic residues" evidence="6">
    <location>
        <begin position="1023"/>
        <end position="1037"/>
    </location>
</feature>
<evidence type="ECO:0000313" key="7">
    <source>
        <dbReference type="EMBL" id="NJQ15616.1"/>
    </source>
</evidence>
<proteinExistence type="inferred from homology"/>
<comment type="caution">
    <text evidence="7">The sequence shown here is derived from an EMBL/GenBank/DDBJ whole genome shotgun (WGS) entry which is preliminary data.</text>
</comment>
<feature type="transmembrane region" description="Helical" evidence="5">
    <location>
        <begin position="230"/>
        <end position="255"/>
    </location>
</feature>
<comment type="subcellular location">
    <subcellularLocation>
        <location evidence="5">Cell membrane</location>
        <topology evidence="5">Multi-pass membrane protein</topology>
    </subcellularLocation>
</comment>
<reference evidence="7 8" key="1">
    <citation type="submission" date="2020-03" db="EMBL/GenBank/DDBJ databases">
        <title>Draft genome of Streptomyces sp. ventii, isolated from the Axial Seamount in the Pacific Ocean, and resequencing of the two type strains Streptomyces lonarensis strain NCL 716 and Streptomyces bohaiensis strain 11A07.</title>
        <authorList>
            <person name="Loughran R.M."/>
            <person name="Pfannmuller K.M."/>
            <person name="Wasson B.J."/>
            <person name="Deadmond M.C."/>
            <person name="Paddock B.E."/>
            <person name="Koyack M.J."/>
            <person name="Gallegos D.A."/>
            <person name="Mitchell E.A."/>
            <person name="Ushijima B."/>
            <person name="Saw J.H."/>
            <person name="Mcphail K.L."/>
            <person name="Videau P."/>
        </authorList>
    </citation>
    <scope>NUCLEOTIDE SEQUENCE [LARGE SCALE GENOMIC DNA]</scope>
    <source>
        <strain evidence="7 8">11A07</strain>
    </source>
</reference>
<evidence type="ECO:0000256" key="1">
    <source>
        <dbReference type="ARBA" id="ARBA00022475"/>
    </source>
</evidence>
<evidence type="ECO:0000256" key="4">
    <source>
        <dbReference type="ARBA" id="ARBA00023136"/>
    </source>
</evidence>
<feature type="transmembrane region" description="Helical" evidence="5">
    <location>
        <begin position="139"/>
        <end position="160"/>
    </location>
</feature>
<keyword evidence="2 5" id="KW-0812">Transmembrane</keyword>
<evidence type="ECO:0000256" key="2">
    <source>
        <dbReference type="ARBA" id="ARBA00022692"/>
    </source>
</evidence>
<dbReference type="EMBL" id="JAAVJC010000081">
    <property type="protein sequence ID" value="NJQ15616.1"/>
    <property type="molecule type" value="Genomic_DNA"/>
</dbReference>
<sequence length="1037" mass="113710">MPDRGSGGPKGPNGPRGPRGPGGPGGSGVPRFTVGRPSRGAKTLLITAAILAGLAILFAMFAGFWTDLLWYQSVDYTRVFTTQLFTRIGLFAVFAVLMALAVGFNIWLAHRMRPPLSGMSPEQQNLDRYRMSIAPYKKWVLIAVSVLVGLVAGGSAAGQWRTWLTWVNGTSFGVTDAQFGRDISFFAFDLPFYRFLLGIGFALVVVSLIAAAVTHYLYGGIKASSPGNRITAGATGHLSVLLGLFVSLKAVAYWFDRYGLALKSSDFRNADGWTGLRYVDANAYLPAKTILTIIAIICAVLFFATLWRRMWQLPVIGLGLMVLSAVLIGGVYPALVQQFQVRPNQQAVETPYIEKHLAATKEAYGIDTAEKESFGRQEAAAVTDENRQELRNSVSDAASIRLVDPNVISPAFQQLQQIRGYYQFASTLDVDRYPSADGQGDQDTVIGVREINIERLPDRNWINDHFRYTHGFGVVAAKGDEILGNGTPSFTEKELPPVGDLGEYEPRIYFGEATNHWSIVGGPQPELDYIRGDSGTDEEAADEAAEGEGTEGEDQAESEEPTEEQPASSGEEQDYSYTGEGGVGLNNYFRRAAYALTMGEPQILYSGAIGEGSKILYKRTPQERVEAVAPWLSLDGDPYPAVVDGRVLWIVDAYTTSNGYPYSSRTVLDQATETALTDAQRQVLAQQNQINYMRNSVKATVDAYSGEVVLYEWEEDEPVLQTWKKAFPGTVTPKDEISEELLAHLRYPQDLFNVQRDLLQRYHVDSASLFFAGGERWVVPQMPGESSGTVVPSYYLSIRMPDQDQRSFSLTTTFNPRDRETLAAYMAVEADARSDDYGRMRILTLPNNTTTPGPQQVQSRWNAEPDIAQQINLLTRGDSQVDYGNLLTIPLGEDDLLYVEPLYVRGAGANYPRMQMVLASYGDELAFEPTLGEALDVLFGVTESGDEVEATPPADPDDPDAGQDEQEPDGSETPAELAGELSDAIEEAEQAFAEGDWAGFGEAQDRIKELSRQLDEALRPEGSDEDSGDSGDTPSDE</sequence>
<keyword evidence="1 5" id="KW-1003">Cell membrane</keyword>
<evidence type="ECO:0000256" key="5">
    <source>
        <dbReference type="HAMAP-Rule" id="MF_01600"/>
    </source>
</evidence>
<feature type="transmembrane region" description="Helical" evidence="5">
    <location>
        <begin position="85"/>
        <end position="109"/>
    </location>
</feature>
<protein>
    <recommendedName>
        <fullName evidence="5">UPF0182 protein HCN52_11820</fullName>
    </recommendedName>
</protein>
<evidence type="ECO:0000256" key="3">
    <source>
        <dbReference type="ARBA" id="ARBA00022989"/>
    </source>
</evidence>
<dbReference type="Pfam" id="PF03699">
    <property type="entry name" value="UPF0182"/>
    <property type="match status" value="1"/>
</dbReference>
<dbReference type="RefSeq" id="WP_168088386.1">
    <property type="nucleotide sequence ID" value="NZ_BHZH01000049.1"/>
</dbReference>
<accession>A0ABX1C8Z0</accession>
<feature type="region of interest" description="Disordered" evidence="6">
    <location>
        <begin position="1"/>
        <end position="33"/>
    </location>
</feature>
<feature type="transmembrane region" description="Helical" evidence="5">
    <location>
        <begin position="315"/>
        <end position="335"/>
    </location>
</feature>
<feature type="transmembrane region" description="Helical" evidence="5">
    <location>
        <begin position="283"/>
        <end position="303"/>
    </location>
</feature>
<keyword evidence="8" id="KW-1185">Reference proteome</keyword>
<feature type="compositionally biased region" description="Basic and acidic residues" evidence="6">
    <location>
        <begin position="1003"/>
        <end position="1022"/>
    </location>
</feature>
<feature type="compositionally biased region" description="Acidic residues" evidence="6">
    <location>
        <begin position="535"/>
        <end position="563"/>
    </location>
</feature>
<keyword evidence="4 5" id="KW-0472">Membrane</keyword>
<evidence type="ECO:0000313" key="8">
    <source>
        <dbReference type="Proteomes" id="UP000727056"/>
    </source>
</evidence>
<feature type="transmembrane region" description="Helical" evidence="5">
    <location>
        <begin position="195"/>
        <end position="218"/>
    </location>
</feature>